<feature type="region of interest" description="Disordered" evidence="1">
    <location>
        <begin position="168"/>
        <end position="199"/>
    </location>
</feature>
<dbReference type="EMBL" id="CP014263">
    <property type="protein sequence ID" value="AQG81912.1"/>
    <property type="molecule type" value="Genomic_DNA"/>
</dbReference>
<keyword evidence="2" id="KW-0472">Membrane</keyword>
<feature type="compositionally biased region" description="Basic and acidic residues" evidence="1">
    <location>
        <begin position="168"/>
        <end position="188"/>
    </location>
</feature>
<feature type="compositionally biased region" description="Polar residues" evidence="1">
    <location>
        <begin position="97"/>
        <end position="106"/>
    </location>
</feature>
<keyword evidence="2" id="KW-0812">Transmembrane</keyword>
<sequence length="502" mass="56710">MQELTDDQLDGLFRKSTEEFTPPFDPLAWQDMQRRLDTHEKTRLVPTPLWEHFIRWGIPMLLLLLLTGGGWYAYDKNHRGPTPARVASAPVVRSETDQQTKQSNRRTVPDQVGEPGRLPTANAVVNEPVSGNAVESATQTTLPEQVASSPKPVIKGRTQIPVVTRRMDNEKPTEKTTDGLTENADRQRPAANRRIRKSQRANDLLFADSRNRKPVVGIEYIRQNGQAELAVNSTNAPMRNLDTATTNAELMIPATTSFENLTPKPARWPNALPFVGRPVVAPAQPATETEQPARRPVVSERGLSIRFVVSPDLSAVGLRNFERPGTNIGLMAEYRLATRWSVQAGVLRSTKVYRALPSDYQLPYNYKYWPVKPESISGQCDMLDIPINLRYDVIRRADADGQVRSRWFVSAGGTSYILNREEYTYNYANPDDPAIRNTNKLIDSTSRYGFSQLNLSVGYERTINRRLSWQVEPFLKMPLKGVGFYKVNLLSTGAFFSVRYKF</sequence>
<protein>
    <recommendedName>
        <fullName evidence="5">Outer membrane protein beta-barrel domain-containing protein</fullName>
    </recommendedName>
</protein>
<feature type="region of interest" description="Disordered" evidence="1">
    <location>
        <begin position="82"/>
        <end position="151"/>
    </location>
</feature>
<evidence type="ECO:0000256" key="1">
    <source>
        <dbReference type="SAM" id="MobiDB-lite"/>
    </source>
</evidence>
<feature type="compositionally biased region" description="Polar residues" evidence="1">
    <location>
        <begin position="133"/>
        <end position="148"/>
    </location>
</feature>
<evidence type="ECO:0008006" key="5">
    <source>
        <dbReference type="Google" id="ProtNLM"/>
    </source>
</evidence>
<reference evidence="3 4" key="1">
    <citation type="submission" date="2016-01" db="EMBL/GenBank/DDBJ databases">
        <authorList>
            <person name="Oliw E.H."/>
        </authorList>
    </citation>
    <scope>NUCLEOTIDE SEQUENCE [LARGE SCALE GENOMIC DNA]</scope>
    <source>
        <strain evidence="3 4">DY10</strain>
    </source>
</reference>
<dbReference type="AlphaFoldDB" id="A0A1P9X2P9"/>
<feature type="transmembrane region" description="Helical" evidence="2">
    <location>
        <begin position="53"/>
        <end position="74"/>
    </location>
</feature>
<accession>A0A1P9X2P9</accession>
<dbReference type="STRING" id="1178516.AWR27_23015"/>
<name>A0A1P9X2P9_9BACT</name>
<dbReference type="Proteomes" id="UP000187941">
    <property type="component" value="Chromosome"/>
</dbReference>
<gene>
    <name evidence="3" type="ORF">AWR27_23015</name>
</gene>
<evidence type="ECO:0000313" key="4">
    <source>
        <dbReference type="Proteomes" id="UP000187941"/>
    </source>
</evidence>
<organism evidence="3 4">
    <name type="scientific">Spirosoma montaniterrae</name>
    <dbReference type="NCBI Taxonomy" id="1178516"/>
    <lineage>
        <taxon>Bacteria</taxon>
        <taxon>Pseudomonadati</taxon>
        <taxon>Bacteroidota</taxon>
        <taxon>Cytophagia</taxon>
        <taxon>Cytophagales</taxon>
        <taxon>Cytophagaceae</taxon>
        <taxon>Spirosoma</taxon>
    </lineage>
</organism>
<evidence type="ECO:0000256" key="2">
    <source>
        <dbReference type="SAM" id="Phobius"/>
    </source>
</evidence>
<keyword evidence="2" id="KW-1133">Transmembrane helix</keyword>
<evidence type="ECO:0000313" key="3">
    <source>
        <dbReference type="EMBL" id="AQG81912.1"/>
    </source>
</evidence>
<keyword evidence="4" id="KW-1185">Reference proteome</keyword>
<dbReference type="KEGG" id="smon:AWR27_23015"/>
<dbReference type="OrthoDB" id="1523584at2"/>
<proteinExistence type="predicted"/>